<dbReference type="OrthoDB" id="836473at2"/>
<evidence type="ECO:0000313" key="1">
    <source>
        <dbReference type="EMBL" id="SIS50440.1"/>
    </source>
</evidence>
<dbReference type="EMBL" id="FTOP01000001">
    <property type="protein sequence ID" value="SIS50440.1"/>
    <property type="molecule type" value="Genomic_DNA"/>
</dbReference>
<evidence type="ECO:0008006" key="3">
    <source>
        <dbReference type="Google" id="ProtNLM"/>
    </source>
</evidence>
<reference evidence="2" key="1">
    <citation type="submission" date="2017-01" db="EMBL/GenBank/DDBJ databases">
        <authorList>
            <person name="Varghese N."/>
            <person name="Submissions S."/>
        </authorList>
    </citation>
    <scope>NUCLEOTIDE SEQUENCE [LARGE SCALE GENOMIC DNA]</scope>
    <source>
        <strain evidence="2">DSM 46698</strain>
    </source>
</reference>
<sequence length="185" mass="21560">MKKLSNLLILGMIMLGSCTEDGIPNPPVEVEAQLTNTDGEPTWVFQEGEDILFEYSIINLTEETLTWYFDSLFNFQGMFTVYKDVAPNPEMPNGGVVKIGAPQTGKLFRDARLGRVLPENAEMKVILSWLGDREYTYMFDKWSIFYHEERNALPPGKYFTEFEQRINFAKFNPFYGKFRFDFEIR</sequence>
<gene>
    <name evidence="1" type="ORF">SAMN05421761_101137</name>
</gene>
<dbReference type="AlphaFoldDB" id="A0A1N7JMB3"/>
<proteinExistence type="predicted"/>
<dbReference type="Proteomes" id="UP000186026">
    <property type="component" value="Unassembled WGS sequence"/>
</dbReference>
<accession>A0A1N7JMB3</accession>
<dbReference type="PROSITE" id="PS51257">
    <property type="entry name" value="PROKAR_LIPOPROTEIN"/>
    <property type="match status" value="1"/>
</dbReference>
<dbReference type="RefSeq" id="WP_139325469.1">
    <property type="nucleotide sequence ID" value="NZ_FTOP01000001.1"/>
</dbReference>
<protein>
    <recommendedName>
        <fullName evidence="3">Lipoprotein</fullName>
    </recommendedName>
</protein>
<evidence type="ECO:0000313" key="2">
    <source>
        <dbReference type="Proteomes" id="UP000186026"/>
    </source>
</evidence>
<keyword evidence="2" id="KW-1185">Reference proteome</keyword>
<name>A0A1N7JMB3_9BACT</name>
<organism evidence="1 2">
    <name type="scientific">Belliella pelovolcani</name>
    <dbReference type="NCBI Taxonomy" id="529505"/>
    <lineage>
        <taxon>Bacteria</taxon>
        <taxon>Pseudomonadati</taxon>
        <taxon>Bacteroidota</taxon>
        <taxon>Cytophagia</taxon>
        <taxon>Cytophagales</taxon>
        <taxon>Cyclobacteriaceae</taxon>
        <taxon>Belliella</taxon>
    </lineage>
</organism>